<dbReference type="Gene3D" id="2.40.10.10">
    <property type="entry name" value="Trypsin-like serine proteases"/>
    <property type="match status" value="1"/>
</dbReference>
<evidence type="ECO:0000313" key="4">
    <source>
        <dbReference type="EMBL" id="KAF6306980.1"/>
    </source>
</evidence>
<keyword evidence="2" id="KW-0732">Signal</keyword>
<evidence type="ECO:0000259" key="3">
    <source>
        <dbReference type="Pfam" id="PF00089"/>
    </source>
</evidence>
<keyword evidence="4" id="KW-0378">Hydrolase</keyword>
<reference evidence="4 5" key="1">
    <citation type="journal article" date="2020" name="Nature">
        <title>Six reference-quality genomes reveal evolution of bat adaptations.</title>
        <authorList>
            <person name="Jebb D."/>
            <person name="Huang Z."/>
            <person name="Pippel M."/>
            <person name="Hughes G.M."/>
            <person name="Lavrichenko K."/>
            <person name="Devanna P."/>
            <person name="Winkler S."/>
            <person name="Jermiin L.S."/>
            <person name="Skirmuntt E.C."/>
            <person name="Katzourakis A."/>
            <person name="Burkitt-Gray L."/>
            <person name="Ray D.A."/>
            <person name="Sullivan K.A.M."/>
            <person name="Roscito J.G."/>
            <person name="Kirilenko B.M."/>
            <person name="Davalos L.M."/>
            <person name="Corthals A.P."/>
            <person name="Power M.L."/>
            <person name="Jones G."/>
            <person name="Ransome R.D."/>
            <person name="Dechmann D.K.N."/>
            <person name="Locatelli A.G."/>
            <person name="Puechmaille S.J."/>
            <person name="Fedrigo O."/>
            <person name="Jarvis E.D."/>
            <person name="Hiller M."/>
            <person name="Vernes S.C."/>
            <person name="Myers E.W."/>
            <person name="Teeling E.C."/>
        </authorList>
    </citation>
    <scope>NUCLEOTIDE SEQUENCE [LARGE SCALE GENOMIC DNA]</scope>
    <source>
        <strain evidence="4">MRhiFer1</strain>
        <tissue evidence="4">Lung</tissue>
    </source>
</reference>
<organism evidence="4 5">
    <name type="scientific">Rhinolophus ferrumequinum</name>
    <name type="common">Greater horseshoe bat</name>
    <dbReference type="NCBI Taxonomy" id="59479"/>
    <lineage>
        <taxon>Eukaryota</taxon>
        <taxon>Metazoa</taxon>
        <taxon>Chordata</taxon>
        <taxon>Craniata</taxon>
        <taxon>Vertebrata</taxon>
        <taxon>Euteleostomi</taxon>
        <taxon>Mammalia</taxon>
        <taxon>Eutheria</taxon>
        <taxon>Laurasiatheria</taxon>
        <taxon>Chiroptera</taxon>
        <taxon>Yinpterochiroptera</taxon>
        <taxon>Rhinolophoidea</taxon>
        <taxon>Rhinolophidae</taxon>
        <taxon>Rhinolophinae</taxon>
        <taxon>Rhinolophus</taxon>
    </lineage>
</organism>
<dbReference type="Pfam" id="PF00089">
    <property type="entry name" value="Trypsin"/>
    <property type="match status" value="1"/>
</dbReference>
<evidence type="ECO:0000256" key="1">
    <source>
        <dbReference type="ARBA" id="ARBA00023157"/>
    </source>
</evidence>
<protein>
    <submittedName>
        <fullName evidence="4">Serine protease 57</fullName>
    </submittedName>
</protein>
<feature type="chain" id="PRO_5029501631" evidence="2">
    <location>
        <begin position="31"/>
        <end position="160"/>
    </location>
</feature>
<sequence length="160" mass="16882">MGLGAGGRDHLLLTLATALMLFMRPPGYWGARIIGGHEVTPHSRPYMGSVSFEGQHHCGSAPAGWSQLPTASTTAEQLCHPGSCSGVAGAAAEERRALKAGAQCQVAGWGSVSNFEELPPGLMEAEVRVLGLDVCNSSWKGLLSPAMLCTHSGDCRRRRR</sequence>
<dbReference type="GO" id="GO:0006508">
    <property type="term" value="P:proteolysis"/>
    <property type="evidence" value="ECO:0007669"/>
    <property type="project" value="UniProtKB-KW"/>
</dbReference>
<dbReference type="PANTHER" id="PTHR24271">
    <property type="entry name" value="KALLIKREIN-RELATED"/>
    <property type="match status" value="1"/>
</dbReference>
<dbReference type="AlphaFoldDB" id="A0A7J7U2B4"/>
<name>A0A7J7U2B4_RHIFE</name>
<feature type="domain" description="Peptidase S1" evidence="3">
    <location>
        <begin position="93"/>
        <end position="152"/>
    </location>
</feature>
<gene>
    <name evidence="4" type="ORF">mRhiFer1_013692</name>
</gene>
<proteinExistence type="predicted"/>
<evidence type="ECO:0000313" key="5">
    <source>
        <dbReference type="Proteomes" id="UP000585614"/>
    </source>
</evidence>
<accession>A0A7J7U2B4</accession>
<dbReference type="InterPro" id="IPR043504">
    <property type="entry name" value="Peptidase_S1_PA_chymotrypsin"/>
</dbReference>
<dbReference type="InterPro" id="IPR001254">
    <property type="entry name" value="Trypsin_dom"/>
</dbReference>
<dbReference type="PANTHER" id="PTHR24271:SF55">
    <property type="entry name" value="SERINE PROTEASE 57"/>
    <property type="match status" value="1"/>
</dbReference>
<feature type="signal peptide" evidence="2">
    <location>
        <begin position="1"/>
        <end position="30"/>
    </location>
</feature>
<keyword evidence="1" id="KW-1015">Disulfide bond</keyword>
<keyword evidence="4" id="KW-0645">Protease</keyword>
<dbReference type="EMBL" id="JACAGC010000017">
    <property type="protein sequence ID" value="KAF6306980.1"/>
    <property type="molecule type" value="Genomic_DNA"/>
</dbReference>
<evidence type="ECO:0000256" key="2">
    <source>
        <dbReference type="SAM" id="SignalP"/>
    </source>
</evidence>
<dbReference type="InterPro" id="IPR009003">
    <property type="entry name" value="Peptidase_S1_PA"/>
</dbReference>
<comment type="caution">
    <text evidence="4">The sequence shown here is derived from an EMBL/GenBank/DDBJ whole genome shotgun (WGS) entry which is preliminary data.</text>
</comment>
<dbReference type="SUPFAM" id="SSF50494">
    <property type="entry name" value="Trypsin-like serine proteases"/>
    <property type="match status" value="1"/>
</dbReference>
<dbReference type="Proteomes" id="UP000585614">
    <property type="component" value="Unassembled WGS sequence"/>
</dbReference>
<dbReference type="GO" id="GO:0004252">
    <property type="term" value="F:serine-type endopeptidase activity"/>
    <property type="evidence" value="ECO:0007669"/>
    <property type="project" value="InterPro"/>
</dbReference>